<comment type="similarity">
    <text evidence="1 3">Belongs to the short-chain dehydrogenases/reductases (SDR) family.</text>
</comment>
<gene>
    <name evidence="4" type="ORF">FCH32_14755</name>
</gene>
<dbReference type="CDD" id="cd05374">
    <property type="entry name" value="17beta-HSD-like_SDR_c"/>
    <property type="match status" value="1"/>
</dbReference>
<dbReference type="InterPro" id="IPR051911">
    <property type="entry name" value="SDR_oxidoreductase"/>
</dbReference>
<protein>
    <submittedName>
        <fullName evidence="4">Oxidoreductase</fullName>
    </submittedName>
</protein>
<proteinExistence type="inferred from homology"/>
<sequence>MSEHKAVLITGVSSGIGRAAALAFKARGCQVFGTVRDINSASPLNGVALTEMDVRDEHSVQQAIERVIAKAGRIDVLVNSAGVSLIGAVEETSVEEATRLFDTNFFGALRTTRAVLPHMRNQKSGRIVNVSSVLGFLPAPFMGIYAASKHALEGMSETLDHELRGSGVRATLVEPSFTRTKLDVNSAETAEKIAFYENARGQTLGTILKQVSTASLPESVAGVIVTAALGPWEMRHTPGGEATLLARLRRFAPASMVSKGLRKAFGMKD</sequence>
<dbReference type="RefSeq" id="WP_174361117.1">
    <property type="nucleotide sequence ID" value="NZ_SUQN01000006.1"/>
</dbReference>
<evidence type="ECO:0000256" key="1">
    <source>
        <dbReference type="ARBA" id="ARBA00006484"/>
    </source>
</evidence>
<evidence type="ECO:0000313" key="4">
    <source>
        <dbReference type="EMBL" id="NTZ51542.1"/>
    </source>
</evidence>
<dbReference type="AlphaFoldDB" id="A0ABD6M385"/>
<dbReference type="EMBL" id="SUQN01000006">
    <property type="protein sequence ID" value="NTZ51542.1"/>
    <property type="molecule type" value="Genomic_DNA"/>
</dbReference>
<keyword evidence="5" id="KW-1185">Reference proteome</keyword>
<accession>A0ABD6M385</accession>
<dbReference type="PANTHER" id="PTHR43976:SF16">
    <property type="entry name" value="SHORT-CHAIN DEHYDROGENASE_REDUCTASE FAMILY PROTEIN"/>
    <property type="match status" value="1"/>
</dbReference>
<dbReference type="GO" id="GO:0016491">
    <property type="term" value="F:oxidoreductase activity"/>
    <property type="evidence" value="ECO:0007669"/>
    <property type="project" value="UniProtKB-KW"/>
</dbReference>
<organism evidence="4 5">
    <name type="scientific">Citrobacter gillenii</name>
    <dbReference type="NCBI Taxonomy" id="67828"/>
    <lineage>
        <taxon>Bacteria</taxon>
        <taxon>Pseudomonadati</taxon>
        <taxon>Pseudomonadota</taxon>
        <taxon>Gammaproteobacteria</taxon>
        <taxon>Enterobacterales</taxon>
        <taxon>Enterobacteriaceae</taxon>
        <taxon>Citrobacter</taxon>
        <taxon>Citrobacter freundii complex</taxon>
    </lineage>
</organism>
<dbReference type="InterPro" id="IPR002347">
    <property type="entry name" value="SDR_fam"/>
</dbReference>
<dbReference type="PANTHER" id="PTHR43976">
    <property type="entry name" value="SHORT CHAIN DEHYDROGENASE"/>
    <property type="match status" value="1"/>
</dbReference>
<comment type="caution">
    <text evidence="4">The sequence shown here is derived from an EMBL/GenBank/DDBJ whole genome shotgun (WGS) entry which is preliminary data.</text>
</comment>
<dbReference type="NCBIfam" id="NF004823">
    <property type="entry name" value="PRK06179.1"/>
    <property type="match status" value="1"/>
</dbReference>
<name>A0ABD6M385_9ENTR</name>
<dbReference type="InterPro" id="IPR036291">
    <property type="entry name" value="NAD(P)-bd_dom_sf"/>
</dbReference>
<dbReference type="Proteomes" id="UP000729009">
    <property type="component" value="Unassembled WGS sequence"/>
</dbReference>
<reference evidence="4 5" key="1">
    <citation type="submission" date="2019-05" db="EMBL/GenBank/DDBJ databases">
        <title>Draft genomes of bacterial isolates retrieved from different Forrest soils.</title>
        <authorList>
            <person name="Soares-Castro P."/>
            <person name="Santos P.M."/>
        </authorList>
    </citation>
    <scope>NUCLEOTIDE SEQUENCE [LARGE SCALE GENOMIC DNA]</scope>
    <source>
        <strain evidence="4 5">UMG736</strain>
    </source>
</reference>
<dbReference type="SUPFAM" id="SSF51735">
    <property type="entry name" value="NAD(P)-binding Rossmann-fold domains"/>
    <property type="match status" value="1"/>
</dbReference>
<dbReference type="PRINTS" id="PR00080">
    <property type="entry name" value="SDRFAMILY"/>
</dbReference>
<dbReference type="PRINTS" id="PR00081">
    <property type="entry name" value="GDHRDH"/>
</dbReference>
<evidence type="ECO:0000256" key="3">
    <source>
        <dbReference type="RuleBase" id="RU000363"/>
    </source>
</evidence>
<dbReference type="Pfam" id="PF00106">
    <property type="entry name" value="adh_short"/>
    <property type="match status" value="1"/>
</dbReference>
<keyword evidence="2" id="KW-0560">Oxidoreductase</keyword>
<evidence type="ECO:0000313" key="5">
    <source>
        <dbReference type="Proteomes" id="UP000729009"/>
    </source>
</evidence>
<evidence type="ECO:0000256" key="2">
    <source>
        <dbReference type="ARBA" id="ARBA00023002"/>
    </source>
</evidence>
<dbReference type="Gene3D" id="3.40.50.720">
    <property type="entry name" value="NAD(P)-binding Rossmann-like Domain"/>
    <property type="match status" value="1"/>
</dbReference>